<evidence type="ECO:0000313" key="8">
    <source>
        <dbReference type="Proteomes" id="UP000327073"/>
    </source>
</evidence>
<dbReference type="Proteomes" id="UP000852798">
    <property type="component" value="Unassembled WGS sequence"/>
</dbReference>
<sequence length="190" mass="20278">MIKTTPHKIAILMGLLLSPSVFATDVNVDFTATVKATTCNITLTSLNGSNVVDNGNDSYTLIIPKMGLDKIVNKASQSEANFKLVASGCSSGISWIDTTMTGNQSGSTSLIIPQSSDSSSTTSNIGMGFKRLETSGDTFLKPNSAEYIRWKTTEISTSGLEMTVALRETTPGQGIPGKFRAQATFNFIYQ</sequence>
<dbReference type="InterPro" id="IPR008966">
    <property type="entry name" value="Adhesion_dom_sf"/>
</dbReference>
<evidence type="ECO:0000313" key="7">
    <source>
        <dbReference type="EMBL" id="MDW9352748.1"/>
    </source>
</evidence>
<dbReference type="InterPro" id="IPR036937">
    <property type="entry name" value="Adhesion_dom_fimbrial_sf"/>
</dbReference>
<dbReference type="Proteomes" id="UP000543424">
    <property type="component" value="Unassembled WGS sequence"/>
</dbReference>
<dbReference type="AlphaFoldDB" id="A0A0J2B8T5"/>
<feature type="domain" description="Fimbrial-type adhesion" evidence="2">
    <location>
        <begin position="29"/>
        <end position="190"/>
    </location>
</feature>
<dbReference type="Proteomes" id="UP001271591">
    <property type="component" value="Unassembled WGS sequence"/>
</dbReference>
<dbReference type="InterPro" id="IPR000259">
    <property type="entry name" value="Adhesion_dom_fimbrial"/>
</dbReference>
<dbReference type="InterPro" id="IPR050263">
    <property type="entry name" value="Bact_Fimbrial_Adh_Pro"/>
</dbReference>
<reference evidence="5" key="4">
    <citation type="submission" date="2020-02" db="EMBL/GenBank/DDBJ databases">
        <authorList>
            <consortium name="NCBI Pathogen Detection Project"/>
        </authorList>
    </citation>
    <scope>NUCLEOTIDE SEQUENCE</scope>
    <source>
        <strain evidence="5">BCW_4213</strain>
    </source>
</reference>
<name>A0A0J2B8T5_ECOLX</name>
<reference evidence="3 9" key="3">
    <citation type="submission" date="2019-08" db="EMBL/GenBank/DDBJ databases">
        <authorList>
            <consortium name="NARMS: The National Antimicrobial Resistance Monitoring System"/>
        </authorList>
    </citation>
    <scope>NUCLEOTIDE SEQUENCE [LARGE SCALE GENOMIC DNA]</scope>
    <source>
        <strain evidence="3 9">19MD07CB01-EC</strain>
        <strain evidence="4 10">CVM N19EC0130</strain>
    </source>
</reference>
<dbReference type="EMBL" id="JAWPMK010000002">
    <property type="protein sequence ID" value="MDW9352748.1"/>
    <property type="molecule type" value="Genomic_DNA"/>
</dbReference>
<evidence type="ECO:0000259" key="2">
    <source>
        <dbReference type="Pfam" id="PF00419"/>
    </source>
</evidence>
<dbReference type="PANTHER" id="PTHR33420">
    <property type="entry name" value="FIMBRIAL SUBUNIT ELFA-RELATED"/>
    <property type="match status" value="1"/>
</dbReference>
<reference evidence="6 8" key="2">
    <citation type="submission" date="2019-03" db="EMBL/GenBank/DDBJ databases">
        <title>Whole Genome Sequencing of Shiga-Toxin Escherichia coli Strains from Nebraska.</title>
        <authorList>
            <person name="Abdalhamid B."/>
            <person name="Mccutchen E.L."/>
            <person name="Bouska A.C."/>
            <person name="Hinrichs S.H."/>
            <person name="Iwen P.C."/>
        </authorList>
    </citation>
    <scope>NUCLEOTIDE SEQUENCE [LARGE SCALE GENOMIC DNA]</scope>
    <source>
        <strain evidence="6 8">STEC_170836</strain>
    </source>
</reference>
<dbReference type="EMBL" id="VZEL01000002">
    <property type="protein sequence ID" value="KAB0126613.1"/>
    <property type="molecule type" value="Genomic_DNA"/>
</dbReference>
<keyword evidence="1" id="KW-0732">Signal</keyword>
<dbReference type="RefSeq" id="WP_000598296.1">
    <property type="nucleotide sequence ID" value="NZ_AP017610.1"/>
</dbReference>
<dbReference type="SUPFAM" id="SSF49401">
    <property type="entry name" value="Bacterial adhesins"/>
    <property type="match status" value="1"/>
</dbReference>
<reference evidence="5" key="1">
    <citation type="journal article" date="2018" name="Genome Biol.">
        <title>SKESA: strategic k-mer extension for scrupulous assemblies.</title>
        <authorList>
            <person name="Souvorov A."/>
            <person name="Agarwala R."/>
            <person name="Lipman D.J."/>
        </authorList>
    </citation>
    <scope>NUCLEOTIDE SEQUENCE [LARGE SCALE GENOMIC DNA]</scope>
    <source>
        <strain evidence="5">BCW_4213</strain>
    </source>
</reference>
<evidence type="ECO:0000313" key="4">
    <source>
        <dbReference type="EMBL" id="EFH4959589.1"/>
    </source>
</evidence>
<dbReference type="GO" id="GO:0043709">
    <property type="term" value="P:cell adhesion involved in single-species biofilm formation"/>
    <property type="evidence" value="ECO:0007669"/>
    <property type="project" value="TreeGrafter"/>
</dbReference>
<dbReference type="EMBL" id="AASKVF010000006">
    <property type="protein sequence ID" value="EFD6883761.1"/>
    <property type="molecule type" value="Genomic_DNA"/>
</dbReference>
<dbReference type="Proteomes" id="UP000531962">
    <property type="component" value="Unassembled WGS sequence"/>
</dbReference>
<evidence type="ECO:0000313" key="10">
    <source>
        <dbReference type="Proteomes" id="UP000543424"/>
    </source>
</evidence>
<protein>
    <submittedName>
        <fullName evidence="6">Fimbrial protein</fullName>
    </submittedName>
</protein>
<dbReference type="Proteomes" id="UP000327073">
    <property type="component" value="Unassembled WGS sequence"/>
</dbReference>
<evidence type="ECO:0000313" key="9">
    <source>
        <dbReference type="Proteomes" id="UP000531962"/>
    </source>
</evidence>
<evidence type="ECO:0000313" key="5">
    <source>
        <dbReference type="EMBL" id="HAI2140501.1"/>
    </source>
</evidence>
<dbReference type="PANTHER" id="PTHR33420:SF33">
    <property type="entry name" value="MINOR FIMBRIAL SUBUNIT"/>
    <property type="match status" value="1"/>
</dbReference>
<dbReference type="Gene3D" id="2.60.40.1090">
    <property type="entry name" value="Fimbrial-type adhesion domain"/>
    <property type="match status" value="1"/>
</dbReference>
<feature type="signal peptide" evidence="1">
    <location>
        <begin position="1"/>
        <end position="23"/>
    </location>
</feature>
<proteinExistence type="predicted"/>
<organism evidence="6 8">
    <name type="scientific">Escherichia coli</name>
    <dbReference type="NCBI Taxonomy" id="562"/>
    <lineage>
        <taxon>Bacteria</taxon>
        <taxon>Pseudomonadati</taxon>
        <taxon>Pseudomonadota</taxon>
        <taxon>Gammaproteobacteria</taxon>
        <taxon>Enterobacterales</taxon>
        <taxon>Enterobacteriaceae</taxon>
        <taxon>Escherichia</taxon>
    </lineage>
</organism>
<evidence type="ECO:0000313" key="6">
    <source>
        <dbReference type="EMBL" id="KAB0126613.1"/>
    </source>
</evidence>
<dbReference type="EMBL" id="DABDSA010000003">
    <property type="protein sequence ID" value="HAI2140501.1"/>
    <property type="molecule type" value="Genomic_DNA"/>
</dbReference>
<evidence type="ECO:0000313" key="3">
    <source>
        <dbReference type="EMBL" id="EFD6883761.1"/>
    </source>
</evidence>
<comment type="caution">
    <text evidence="6">The sequence shown here is derived from an EMBL/GenBank/DDBJ whole genome shotgun (WGS) entry which is preliminary data.</text>
</comment>
<feature type="chain" id="PRO_5015040788" evidence="1">
    <location>
        <begin position="24"/>
        <end position="190"/>
    </location>
</feature>
<dbReference type="EMBL" id="AASWBF010000004">
    <property type="protein sequence ID" value="EFH4959589.1"/>
    <property type="molecule type" value="Genomic_DNA"/>
</dbReference>
<accession>A0A0J2B8T5</accession>
<evidence type="ECO:0000256" key="1">
    <source>
        <dbReference type="SAM" id="SignalP"/>
    </source>
</evidence>
<dbReference type="Pfam" id="PF00419">
    <property type="entry name" value="Fimbrial"/>
    <property type="match status" value="1"/>
</dbReference>
<dbReference type="GO" id="GO:0009289">
    <property type="term" value="C:pilus"/>
    <property type="evidence" value="ECO:0007669"/>
    <property type="project" value="InterPro"/>
</dbReference>
<gene>
    <name evidence="6" type="ORF">F7F11_02230</name>
    <name evidence="4" type="ORF">F9413_03420</name>
    <name evidence="3" type="ORF">FZU14_05940</name>
    <name evidence="5" type="ORF">HI055_000807</name>
    <name evidence="7" type="ORF">R8G00_25185</name>
</gene>
<reference evidence="7" key="5">
    <citation type="submission" date="2023-10" db="EMBL/GenBank/DDBJ databases">
        <title>Draft Genome Sequence of a Shiga toxin-producing Escherichia coli strain from deer meat showing an IS-element integration in the B-subunit of the Shiga toxin Stx2b gene.</title>
        <authorList>
            <person name="Projahn M."/>
            <person name="Borowiak M."/>
        </authorList>
    </citation>
    <scope>NUCLEOTIDE SEQUENCE</scope>
    <source>
        <strain evidence="7">BfR-EC-18960</strain>
    </source>
</reference>